<evidence type="ECO:0000256" key="5">
    <source>
        <dbReference type="ARBA" id="ARBA00023242"/>
    </source>
</evidence>
<dbReference type="GO" id="GO:0045666">
    <property type="term" value="P:positive regulation of neuron differentiation"/>
    <property type="evidence" value="ECO:0007669"/>
    <property type="project" value="InterPro"/>
</dbReference>
<evidence type="ECO:0000313" key="9">
    <source>
        <dbReference type="Proteomes" id="UP000838756"/>
    </source>
</evidence>
<dbReference type="Pfam" id="PF10523">
    <property type="entry name" value="BEN"/>
    <property type="match status" value="1"/>
</dbReference>
<evidence type="ECO:0000313" key="8">
    <source>
        <dbReference type="EMBL" id="CAH2231599.1"/>
    </source>
</evidence>
<dbReference type="AlphaFoldDB" id="A0A8S4R8J7"/>
<feature type="compositionally biased region" description="Low complexity" evidence="6">
    <location>
        <begin position="80"/>
        <end position="93"/>
    </location>
</feature>
<dbReference type="Gene3D" id="1.10.10.2590">
    <property type="entry name" value="BEN domain"/>
    <property type="match status" value="1"/>
</dbReference>
<dbReference type="InterPro" id="IPR018379">
    <property type="entry name" value="BEN_domain"/>
</dbReference>
<sequence>MSSRSKIEKWLLADWSTGNSNIPLLAGDVKVMSLQPNDGVEEEIVYERPLLEQRLRLTRANESISKEENVPREGRDYSPSCSSWAPSDGGSSSDESDQGRGTKTAKMEQYMRHCVKRRNGKDPVPVHRPNAVVNVLKERQNNLNNRSNGRSRKRKYKETKSGNKSLPDSTKKHLPAPKSSVDTTSIHKKKIMDMKASFKELFKIIDYMKPDTQRRTTKYFDNTTVVQAGPLNEVSNIIIENPVYNNTEAYEESVKSHSEESNRSDDNVLISNKYSKVRELTEDQTIPNKQENLSQNEVEEWVPIGSGKTLIHKDKFRKVNWRSYTIATRALLLATFPRRILATHSLTGKRSPAFQDKPAKMCLDPKIVSDIIIEITSKFNVKENLVRSAITTKCADECKMLKTRMLNKSKLIESQNDAPPPRKAKQEPRQVKTEKAFVSQV</sequence>
<dbReference type="GO" id="GO:0003677">
    <property type="term" value="F:DNA binding"/>
    <property type="evidence" value="ECO:0007669"/>
    <property type="project" value="InterPro"/>
</dbReference>
<proteinExistence type="predicted"/>
<feature type="region of interest" description="Disordered" evidence="6">
    <location>
        <begin position="137"/>
        <end position="184"/>
    </location>
</feature>
<keyword evidence="5" id="KW-0539">Nucleus</keyword>
<dbReference type="SMART" id="SM01025">
    <property type="entry name" value="BEN"/>
    <property type="match status" value="1"/>
</dbReference>
<evidence type="ECO:0000259" key="7">
    <source>
        <dbReference type="PROSITE" id="PS51457"/>
    </source>
</evidence>
<dbReference type="GO" id="GO:0045746">
    <property type="term" value="P:negative regulation of Notch signaling pathway"/>
    <property type="evidence" value="ECO:0007669"/>
    <property type="project" value="InterPro"/>
</dbReference>
<dbReference type="PROSITE" id="PS51457">
    <property type="entry name" value="BEN"/>
    <property type="match status" value="1"/>
</dbReference>
<comment type="caution">
    <text evidence="8">The sequence shown here is derived from an EMBL/GenBank/DDBJ whole genome shotgun (WGS) entry which is preliminary data.</text>
</comment>
<feature type="compositionally biased region" description="Basic and acidic residues" evidence="6">
    <location>
        <begin position="64"/>
        <end position="76"/>
    </location>
</feature>
<evidence type="ECO:0000256" key="2">
    <source>
        <dbReference type="ARBA" id="ARBA00022491"/>
    </source>
</evidence>
<dbReference type="Proteomes" id="UP000838756">
    <property type="component" value="Unassembled WGS sequence"/>
</dbReference>
<protein>
    <submittedName>
        <fullName evidence="8">Jg14322 protein</fullName>
    </submittedName>
</protein>
<comment type="subcellular location">
    <subcellularLocation>
        <location evidence="1">Nucleus</location>
    </subcellularLocation>
</comment>
<accession>A0A8S4R8J7</accession>
<dbReference type="EMBL" id="CAKXAJ010024844">
    <property type="protein sequence ID" value="CAH2231599.1"/>
    <property type="molecule type" value="Genomic_DNA"/>
</dbReference>
<keyword evidence="4" id="KW-0804">Transcription</keyword>
<evidence type="ECO:0000256" key="6">
    <source>
        <dbReference type="SAM" id="MobiDB-lite"/>
    </source>
</evidence>
<dbReference type="GO" id="GO:0005634">
    <property type="term" value="C:nucleus"/>
    <property type="evidence" value="ECO:0007669"/>
    <property type="project" value="UniProtKB-SubCell"/>
</dbReference>
<feature type="compositionally biased region" description="Basic and acidic residues" evidence="6">
    <location>
        <begin position="424"/>
        <end position="435"/>
    </location>
</feature>
<feature type="region of interest" description="Disordered" evidence="6">
    <location>
        <begin position="63"/>
        <end position="104"/>
    </location>
</feature>
<dbReference type="GO" id="GO:0003714">
    <property type="term" value="F:transcription corepressor activity"/>
    <property type="evidence" value="ECO:0007669"/>
    <property type="project" value="InterPro"/>
</dbReference>
<dbReference type="PANTHER" id="PTHR35346">
    <property type="entry name" value="BEN DOMAIN-CONTAINING PROTEIN 6"/>
    <property type="match status" value="1"/>
</dbReference>
<keyword evidence="2" id="KW-0678">Repressor</keyword>
<feature type="region of interest" description="Disordered" evidence="6">
    <location>
        <begin position="409"/>
        <end position="441"/>
    </location>
</feature>
<dbReference type="PANTHER" id="PTHR35346:SF1">
    <property type="entry name" value="BEN DOMAIN-CONTAINING PROTEIN 6"/>
    <property type="match status" value="1"/>
</dbReference>
<feature type="domain" description="BEN" evidence="7">
    <location>
        <begin position="305"/>
        <end position="401"/>
    </location>
</feature>
<evidence type="ECO:0000256" key="4">
    <source>
        <dbReference type="ARBA" id="ARBA00023163"/>
    </source>
</evidence>
<keyword evidence="3" id="KW-0805">Transcription regulation</keyword>
<dbReference type="OrthoDB" id="8186171at2759"/>
<evidence type="ECO:0000256" key="1">
    <source>
        <dbReference type="ARBA" id="ARBA00004123"/>
    </source>
</evidence>
<reference evidence="8" key="1">
    <citation type="submission" date="2022-03" db="EMBL/GenBank/DDBJ databases">
        <authorList>
            <person name="Lindestad O."/>
        </authorList>
    </citation>
    <scope>NUCLEOTIDE SEQUENCE</scope>
</reference>
<gene>
    <name evidence="8" type="primary">jg14322</name>
    <name evidence="8" type="ORF">PAEG_LOCUS10073</name>
</gene>
<name>A0A8S4R8J7_9NEOP</name>
<evidence type="ECO:0000256" key="3">
    <source>
        <dbReference type="ARBA" id="ARBA00023015"/>
    </source>
</evidence>
<keyword evidence="9" id="KW-1185">Reference proteome</keyword>
<dbReference type="InterPro" id="IPR037496">
    <property type="entry name" value="BEND6-like"/>
</dbReference>
<organism evidence="8 9">
    <name type="scientific">Pararge aegeria aegeria</name>
    <dbReference type="NCBI Taxonomy" id="348720"/>
    <lineage>
        <taxon>Eukaryota</taxon>
        <taxon>Metazoa</taxon>
        <taxon>Ecdysozoa</taxon>
        <taxon>Arthropoda</taxon>
        <taxon>Hexapoda</taxon>
        <taxon>Insecta</taxon>
        <taxon>Pterygota</taxon>
        <taxon>Neoptera</taxon>
        <taxon>Endopterygota</taxon>
        <taxon>Lepidoptera</taxon>
        <taxon>Glossata</taxon>
        <taxon>Ditrysia</taxon>
        <taxon>Papilionoidea</taxon>
        <taxon>Nymphalidae</taxon>
        <taxon>Satyrinae</taxon>
        <taxon>Satyrini</taxon>
        <taxon>Parargina</taxon>
        <taxon>Pararge</taxon>
    </lineage>
</organism>